<evidence type="ECO:0000259" key="5">
    <source>
        <dbReference type="Pfam" id="PF00155"/>
    </source>
</evidence>
<feature type="domain" description="Aminotransferase class I/classII large" evidence="5">
    <location>
        <begin position="71"/>
        <end position="345"/>
    </location>
</feature>
<accession>A0A317EM20</accession>
<evidence type="ECO:0000313" key="6">
    <source>
        <dbReference type="EMBL" id="PWS27861.1"/>
    </source>
</evidence>
<evidence type="ECO:0000256" key="2">
    <source>
        <dbReference type="ARBA" id="ARBA00010008"/>
    </source>
</evidence>
<dbReference type="Proteomes" id="UP000245379">
    <property type="component" value="Unassembled WGS sequence"/>
</dbReference>
<evidence type="ECO:0000256" key="3">
    <source>
        <dbReference type="ARBA" id="ARBA00022679"/>
    </source>
</evidence>
<keyword evidence="3 6" id="KW-0808">Transferase</keyword>
<evidence type="ECO:0000256" key="1">
    <source>
        <dbReference type="ARBA" id="ARBA00001933"/>
    </source>
</evidence>
<dbReference type="GO" id="GO:0008483">
    <property type="term" value="F:transaminase activity"/>
    <property type="evidence" value="ECO:0007669"/>
    <property type="project" value="UniProtKB-KW"/>
</dbReference>
<dbReference type="PANTHER" id="PTHR13693:SF77">
    <property type="entry name" value="8-AMINO-7-OXONONANOATE SYNTHASE"/>
    <property type="match status" value="1"/>
</dbReference>
<dbReference type="GO" id="GO:0030170">
    <property type="term" value="F:pyridoxal phosphate binding"/>
    <property type="evidence" value="ECO:0007669"/>
    <property type="project" value="InterPro"/>
</dbReference>
<dbReference type="RefSeq" id="WP_109925564.1">
    <property type="nucleotide sequence ID" value="NZ_QGNZ01000002.1"/>
</dbReference>
<protein>
    <submittedName>
        <fullName evidence="6">Aminotransferase class I/II</fullName>
    </submittedName>
</protein>
<dbReference type="OrthoDB" id="846426at2"/>
<evidence type="ECO:0000313" key="7">
    <source>
        <dbReference type="Proteomes" id="UP000245379"/>
    </source>
</evidence>
<dbReference type="EMBL" id="QGNZ01000002">
    <property type="protein sequence ID" value="PWS27861.1"/>
    <property type="molecule type" value="Genomic_DNA"/>
</dbReference>
<gene>
    <name evidence="6" type="ORF">DHW03_09820</name>
</gene>
<keyword evidence="4" id="KW-0663">Pyridoxal phosphate</keyword>
<dbReference type="PANTHER" id="PTHR13693">
    <property type="entry name" value="CLASS II AMINOTRANSFERASE/8-AMINO-7-OXONONANOATE SYNTHASE"/>
    <property type="match status" value="1"/>
</dbReference>
<comment type="similarity">
    <text evidence="2">Belongs to the class-II pyridoxal-phosphate-dependent aminotransferase family. BioF subfamily.</text>
</comment>
<dbReference type="InterPro" id="IPR004839">
    <property type="entry name" value="Aminotransferase_I/II_large"/>
</dbReference>
<dbReference type="SUPFAM" id="SSF53383">
    <property type="entry name" value="PLP-dependent transferases"/>
    <property type="match status" value="1"/>
</dbReference>
<dbReference type="Gene3D" id="3.40.640.10">
    <property type="entry name" value="Type I PLP-dependent aspartate aminotransferase-like (Major domain)"/>
    <property type="match status" value="1"/>
</dbReference>
<dbReference type="InterPro" id="IPR015424">
    <property type="entry name" value="PyrdxlP-dep_Trfase"/>
</dbReference>
<dbReference type="Pfam" id="PF00155">
    <property type="entry name" value="Aminotran_1_2"/>
    <property type="match status" value="1"/>
</dbReference>
<keyword evidence="7" id="KW-1185">Reference proteome</keyword>
<keyword evidence="6" id="KW-0032">Aminotransferase</keyword>
<evidence type="ECO:0000256" key="4">
    <source>
        <dbReference type="ARBA" id="ARBA00022898"/>
    </source>
</evidence>
<comment type="cofactor">
    <cofactor evidence="1">
        <name>pyridoxal 5'-phosphate</name>
        <dbReference type="ChEBI" id="CHEBI:597326"/>
    </cofactor>
</comment>
<proteinExistence type="inferred from homology"/>
<comment type="caution">
    <text evidence="6">The sequence shown here is derived from an EMBL/GenBank/DDBJ whole genome shotgun (WGS) entry which is preliminary data.</text>
</comment>
<dbReference type="InterPro" id="IPR015422">
    <property type="entry name" value="PyrdxlP-dep_Trfase_small"/>
</dbReference>
<dbReference type="InterPro" id="IPR050087">
    <property type="entry name" value="AON_synthase_class-II"/>
</dbReference>
<dbReference type="AlphaFoldDB" id="A0A317EM20"/>
<dbReference type="Gene3D" id="3.90.1150.10">
    <property type="entry name" value="Aspartate Aminotransferase, domain 1"/>
    <property type="match status" value="1"/>
</dbReference>
<reference evidence="6 7" key="1">
    <citation type="submission" date="2018-05" db="EMBL/GenBank/DDBJ databases">
        <title>Pedobacter paludis sp. nov., isolated from wetland soil.</title>
        <authorList>
            <person name="Zhang Y."/>
            <person name="Wang G."/>
        </authorList>
    </citation>
    <scope>NUCLEOTIDE SEQUENCE [LARGE SCALE GENOMIC DNA]</scope>
    <source>
        <strain evidence="6 7">KCTC22721</strain>
    </source>
</reference>
<dbReference type="InterPro" id="IPR015421">
    <property type="entry name" value="PyrdxlP-dep_Trfase_major"/>
</dbReference>
<name>A0A317EM20_9SPHI</name>
<sequence>MPTDFTSLDQPFSNKINIGKQTFLYFGGTAYLGIPQNREFLQLYITGLQKYGLNNGTSRSNNIQLSIYNDAEAIAAERFKAEAALMTSSGYLAAQLTAKNLSQNGAVLFAPATHPALWLQNQPADNRSFTTWAQETVQHINNATEKNWVIISNSMNNLFPEVYDFSFLNQVNPEKNIFLIVDDSHGIGVNNSGGSVYESLPRQKNIHRIVVASMAKALGVDAGLVLASNEIIKALKNTNEFNGASPSAAAGAYAFIHAEGIYQAEWEKLQQNTSYFATKLDSRWKFTANFPAFLIDDAEIDQKLLKHNLLISSFPYPTKKSLPINRIVLSSWHERADLDELIYAINLVV</sequence>
<organism evidence="6 7">
    <name type="scientific">Pedobacter yonginense</name>
    <dbReference type="NCBI Taxonomy" id="651869"/>
    <lineage>
        <taxon>Bacteria</taxon>
        <taxon>Pseudomonadati</taxon>
        <taxon>Bacteroidota</taxon>
        <taxon>Sphingobacteriia</taxon>
        <taxon>Sphingobacteriales</taxon>
        <taxon>Sphingobacteriaceae</taxon>
        <taxon>Pedobacter</taxon>
    </lineage>
</organism>